<evidence type="ECO:0000259" key="5">
    <source>
        <dbReference type="Pfam" id="PF03024"/>
    </source>
</evidence>
<dbReference type="GO" id="GO:0032217">
    <property type="term" value="F:riboflavin transmembrane transporter activity"/>
    <property type="evidence" value="ECO:0007669"/>
    <property type="project" value="TreeGrafter"/>
</dbReference>
<feature type="domain" description="Folate receptor-like" evidence="5">
    <location>
        <begin position="82"/>
        <end position="207"/>
    </location>
</feature>
<evidence type="ECO:0000313" key="6">
    <source>
        <dbReference type="EMBL" id="KAF6481905.1"/>
    </source>
</evidence>
<dbReference type="InterPro" id="IPR018143">
    <property type="entry name" value="Folate_rcpt-like"/>
</dbReference>
<dbReference type="AlphaFoldDB" id="A0A7J8ICK3"/>
<evidence type="ECO:0000256" key="2">
    <source>
        <dbReference type="ARBA" id="ARBA00022729"/>
    </source>
</evidence>
<feature type="transmembrane region" description="Helical" evidence="4">
    <location>
        <begin position="24"/>
        <end position="44"/>
    </location>
</feature>
<dbReference type="PANTHER" id="PTHR10517">
    <property type="entry name" value="FOLATE RECEPTOR"/>
    <property type="match status" value="1"/>
</dbReference>
<proteinExistence type="inferred from homology"/>
<gene>
    <name evidence="6" type="ORF">HJG59_015959</name>
</gene>
<dbReference type="InterPro" id="IPR004269">
    <property type="entry name" value="Folate_rcpt"/>
</dbReference>
<evidence type="ECO:0000313" key="7">
    <source>
        <dbReference type="Proteomes" id="UP000550707"/>
    </source>
</evidence>
<evidence type="ECO:0000256" key="3">
    <source>
        <dbReference type="ARBA" id="ARBA00023157"/>
    </source>
</evidence>
<dbReference type="InParanoid" id="A0A7J8ICK3"/>
<evidence type="ECO:0000256" key="4">
    <source>
        <dbReference type="SAM" id="Phobius"/>
    </source>
</evidence>
<comment type="similarity">
    <text evidence="1">Belongs to the folate receptor family.</text>
</comment>
<dbReference type="EMBL" id="JACASF010000004">
    <property type="protein sequence ID" value="KAF6481905.1"/>
    <property type="molecule type" value="Genomic_DNA"/>
</dbReference>
<dbReference type="GO" id="GO:0009897">
    <property type="term" value="C:external side of plasma membrane"/>
    <property type="evidence" value="ECO:0007669"/>
    <property type="project" value="TreeGrafter"/>
</dbReference>
<dbReference type="GO" id="GO:0038023">
    <property type="term" value="F:signaling receptor activity"/>
    <property type="evidence" value="ECO:0007669"/>
    <property type="project" value="TreeGrafter"/>
</dbReference>
<comment type="caution">
    <text evidence="6">The sequence shown here is derived from an EMBL/GenBank/DDBJ whole genome shotgun (WGS) entry which is preliminary data.</text>
</comment>
<keyword evidence="4" id="KW-1133">Transmembrane helix</keyword>
<protein>
    <submittedName>
        <fullName evidence="6">Retbindin</fullName>
    </submittedName>
</protein>
<keyword evidence="2" id="KW-0732">Signal</keyword>
<dbReference type="Pfam" id="PF03024">
    <property type="entry name" value="Folate_rec"/>
    <property type="match status" value="1"/>
</dbReference>
<dbReference type="GO" id="GO:1902444">
    <property type="term" value="F:riboflavin binding"/>
    <property type="evidence" value="ECO:0007669"/>
    <property type="project" value="TreeGrafter"/>
</dbReference>
<keyword evidence="3" id="KW-1015">Disulfide bond</keyword>
<dbReference type="PANTHER" id="PTHR10517:SF19">
    <property type="entry name" value="RETBINDIN"/>
    <property type="match status" value="1"/>
</dbReference>
<keyword evidence="4" id="KW-0472">Membrane</keyword>
<accession>A0A7J8ICK3</accession>
<dbReference type="Proteomes" id="UP000550707">
    <property type="component" value="Unassembled WGS sequence"/>
</dbReference>
<keyword evidence="7" id="KW-1185">Reference proteome</keyword>
<keyword evidence="4" id="KW-0812">Transmembrane</keyword>
<evidence type="ECO:0000256" key="1">
    <source>
        <dbReference type="ARBA" id="ARBA00007932"/>
    </source>
</evidence>
<reference evidence="6 7" key="1">
    <citation type="journal article" date="2020" name="Nature">
        <title>Six reference-quality genomes reveal evolution of bat adaptations.</title>
        <authorList>
            <person name="Jebb D."/>
            <person name="Huang Z."/>
            <person name="Pippel M."/>
            <person name="Hughes G.M."/>
            <person name="Lavrichenko K."/>
            <person name="Devanna P."/>
            <person name="Winkler S."/>
            <person name="Jermiin L.S."/>
            <person name="Skirmuntt E.C."/>
            <person name="Katzourakis A."/>
            <person name="Burkitt-Gray L."/>
            <person name="Ray D.A."/>
            <person name="Sullivan K.A.M."/>
            <person name="Roscito J.G."/>
            <person name="Kirilenko B.M."/>
            <person name="Davalos L.M."/>
            <person name="Corthals A.P."/>
            <person name="Power M.L."/>
            <person name="Jones G."/>
            <person name="Ransome R.D."/>
            <person name="Dechmann D.K.N."/>
            <person name="Locatelli A.G."/>
            <person name="Puechmaille S.J."/>
            <person name="Fedrigo O."/>
            <person name="Jarvis E.D."/>
            <person name="Hiller M."/>
            <person name="Vernes S.C."/>
            <person name="Myers E.W."/>
            <person name="Teeling E.C."/>
        </authorList>
    </citation>
    <scope>NUCLEOTIDE SEQUENCE [LARGE SCALE GENOMIC DNA]</scope>
    <source>
        <strain evidence="6">MMolMol1</strain>
        <tissue evidence="6">Muscle</tissue>
    </source>
</reference>
<organism evidence="6 7">
    <name type="scientific">Molossus molossus</name>
    <name type="common">Pallas' mastiff bat</name>
    <name type="synonym">Vespertilio molossus</name>
    <dbReference type="NCBI Taxonomy" id="27622"/>
    <lineage>
        <taxon>Eukaryota</taxon>
        <taxon>Metazoa</taxon>
        <taxon>Chordata</taxon>
        <taxon>Craniata</taxon>
        <taxon>Vertebrata</taxon>
        <taxon>Euteleostomi</taxon>
        <taxon>Mammalia</taxon>
        <taxon>Eutheria</taxon>
        <taxon>Laurasiatheria</taxon>
        <taxon>Chiroptera</taxon>
        <taxon>Yangochiroptera</taxon>
        <taxon>Molossidae</taxon>
        <taxon>Molossus</taxon>
    </lineage>
</organism>
<name>A0A7J8ICK3_MOLMO</name>
<sequence length="254" mass="27489">MSRQLLSQVDMACRGHNQPRGLGWALQLTLAWILLGACGGSLTLSVRSQRHHRLASDLGTGQLHLAGSKTPTKRGSLLHCPVCCPIEMDTPEALNPGILSEGCREPSPECESFLGHLQVSLHSHFRFLLLGIHQTQPLCAELCHAWFATCKSDITCGPTWLPLLEKRNCYPGCSTYEQIFTDGVDLCRSVLGYALPVAVPGAGHCLNISISVLPNPRQGRRARETTMLRSHHPRGWILNAAGSGSGSGSGSNWP</sequence>